<dbReference type="AlphaFoldDB" id="A0A9P8WCY6"/>
<dbReference type="EMBL" id="JAGPYM010000004">
    <property type="protein sequence ID" value="KAH6895608.1"/>
    <property type="molecule type" value="Genomic_DNA"/>
</dbReference>
<protein>
    <submittedName>
        <fullName evidence="1">Uncharacterized protein</fullName>
    </submittedName>
</protein>
<dbReference type="Proteomes" id="UP000777438">
    <property type="component" value="Unassembled WGS sequence"/>
</dbReference>
<keyword evidence="2" id="KW-1185">Reference proteome</keyword>
<name>A0A9P8WCY6_9HYPO</name>
<reference evidence="1 2" key="1">
    <citation type="journal article" date="2021" name="Nat. Commun.">
        <title>Genetic determinants of endophytism in the Arabidopsis root mycobiome.</title>
        <authorList>
            <person name="Mesny F."/>
            <person name="Miyauchi S."/>
            <person name="Thiergart T."/>
            <person name="Pickel B."/>
            <person name="Atanasova L."/>
            <person name="Karlsson M."/>
            <person name="Huettel B."/>
            <person name="Barry K.W."/>
            <person name="Haridas S."/>
            <person name="Chen C."/>
            <person name="Bauer D."/>
            <person name="Andreopoulos W."/>
            <person name="Pangilinan J."/>
            <person name="LaButti K."/>
            <person name="Riley R."/>
            <person name="Lipzen A."/>
            <person name="Clum A."/>
            <person name="Drula E."/>
            <person name="Henrissat B."/>
            <person name="Kohler A."/>
            <person name="Grigoriev I.V."/>
            <person name="Martin F.M."/>
            <person name="Hacquard S."/>
        </authorList>
    </citation>
    <scope>NUCLEOTIDE SEQUENCE [LARGE SCALE GENOMIC DNA]</scope>
    <source>
        <strain evidence="1 2">MPI-CAGE-CH-0241</strain>
    </source>
</reference>
<proteinExistence type="predicted"/>
<gene>
    <name evidence="1" type="ORF">B0T10DRAFT_478461</name>
</gene>
<evidence type="ECO:0000313" key="2">
    <source>
        <dbReference type="Proteomes" id="UP000777438"/>
    </source>
</evidence>
<evidence type="ECO:0000313" key="1">
    <source>
        <dbReference type="EMBL" id="KAH6895608.1"/>
    </source>
</evidence>
<sequence>MPACRVASSLPRICFCSSTVRSTNHKRMEGQGRGLRSPRSPMVVNHQCNICEVFSQSPSFICLRPALSSLASNAGVELAIQKRKANGYQNTSTSSVTLSVFLGEGVLLGRGQLTGAIKYEVYERTTKHQNCDSVTLQTDRQSRECPSSEAKIANCLLRPCSGSGRLHWRKVALPFMSHKSQIKTPIHKSFHGSVRRNVSISQP</sequence>
<comment type="caution">
    <text evidence="1">The sequence shown here is derived from an EMBL/GenBank/DDBJ whole genome shotgun (WGS) entry which is preliminary data.</text>
</comment>
<organism evidence="1 2">
    <name type="scientific">Thelonectria olida</name>
    <dbReference type="NCBI Taxonomy" id="1576542"/>
    <lineage>
        <taxon>Eukaryota</taxon>
        <taxon>Fungi</taxon>
        <taxon>Dikarya</taxon>
        <taxon>Ascomycota</taxon>
        <taxon>Pezizomycotina</taxon>
        <taxon>Sordariomycetes</taxon>
        <taxon>Hypocreomycetidae</taxon>
        <taxon>Hypocreales</taxon>
        <taxon>Nectriaceae</taxon>
        <taxon>Thelonectria</taxon>
    </lineage>
</organism>
<accession>A0A9P8WCY6</accession>